<dbReference type="KEGG" id="asau:88171722"/>
<evidence type="ECO:0000313" key="4">
    <source>
        <dbReference type="Proteomes" id="UP001338582"/>
    </source>
</evidence>
<evidence type="ECO:0000256" key="1">
    <source>
        <dbReference type="SAM" id="Phobius"/>
    </source>
</evidence>
<proteinExistence type="predicted"/>
<keyword evidence="1" id="KW-0472">Membrane</keyword>
<accession>A0AAX4H506</accession>
<feature type="transmembrane region" description="Helical" evidence="1">
    <location>
        <begin position="124"/>
        <end position="147"/>
    </location>
</feature>
<dbReference type="Pfam" id="PF24800">
    <property type="entry name" value="DUF7702"/>
    <property type="match status" value="1"/>
</dbReference>
<keyword evidence="1" id="KW-1133">Transmembrane helix</keyword>
<feature type="transmembrane region" description="Helical" evidence="1">
    <location>
        <begin position="174"/>
        <end position="195"/>
    </location>
</feature>
<feature type="transmembrane region" description="Helical" evidence="1">
    <location>
        <begin position="68"/>
        <end position="90"/>
    </location>
</feature>
<dbReference type="PANTHER" id="PTHR42109">
    <property type="entry name" value="UNPLACED GENOMIC SCAFFOLD UM_SCAF_CONTIG_1.265, WHOLE GENOME SHOTGUN SEQUENCE"/>
    <property type="match status" value="1"/>
</dbReference>
<feature type="transmembrane region" description="Helical" evidence="1">
    <location>
        <begin position="39"/>
        <end position="62"/>
    </location>
</feature>
<name>A0AAX4H506_9ASCO</name>
<dbReference type="GeneID" id="88171722"/>
<reference evidence="3 4" key="1">
    <citation type="submission" date="2023-10" db="EMBL/GenBank/DDBJ databases">
        <title>Draft Genome Sequence of Candida saopaulonensis from a very Premature Infant with Sepsis.</title>
        <authorList>
            <person name="Ning Y."/>
            <person name="Dai R."/>
            <person name="Xiao M."/>
            <person name="Xu Y."/>
            <person name="Yan Q."/>
            <person name="Zhang L."/>
        </authorList>
    </citation>
    <scope>NUCLEOTIDE SEQUENCE [LARGE SCALE GENOMIC DNA]</scope>
    <source>
        <strain evidence="3 4">19XY460</strain>
    </source>
</reference>
<feature type="transmembrane region" description="Helical" evidence="1">
    <location>
        <begin position="248"/>
        <end position="272"/>
    </location>
</feature>
<dbReference type="Proteomes" id="UP001338582">
    <property type="component" value="Chromosome 1"/>
</dbReference>
<feature type="domain" description="DUF7702" evidence="2">
    <location>
        <begin position="118"/>
        <end position="267"/>
    </location>
</feature>
<feature type="transmembrane region" description="Helical" evidence="1">
    <location>
        <begin position="207"/>
        <end position="228"/>
    </location>
</feature>
<evidence type="ECO:0000259" key="2">
    <source>
        <dbReference type="Pfam" id="PF24800"/>
    </source>
</evidence>
<evidence type="ECO:0000313" key="3">
    <source>
        <dbReference type="EMBL" id="WPK23414.1"/>
    </source>
</evidence>
<organism evidence="3 4">
    <name type="scientific">Australozyma saopauloensis</name>
    <dbReference type="NCBI Taxonomy" id="291208"/>
    <lineage>
        <taxon>Eukaryota</taxon>
        <taxon>Fungi</taxon>
        <taxon>Dikarya</taxon>
        <taxon>Ascomycota</taxon>
        <taxon>Saccharomycotina</taxon>
        <taxon>Pichiomycetes</taxon>
        <taxon>Metschnikowiaceae</taxon>
        <taxon>Australozyma</taxon>
    </lineage>
</organism>
<protein>
    <recommendedName>
        <fullName evidence="2">DUF7702 domain-containing protein</fullName>
    </recommendedName>
</protein>
<sequence>MTSFKLKSTGIAASVFLAVYAIYFGFATWVVWKKGFRTMFTALWVFAILRVAGQACGVAYASLGLSHYQLLIAYMVLGAQGFLALIYASLRAVMHEQRLKYGKSWFDTYPILGRLGPVLKRFHIYFFQTCFSVTHCILAAGSIVFIVGGAEMAGIDVTNPSTYSDYRTSRNLRIAGALLYLVGMIILVALAIRAYTHEKVKTLSMKYILLAVPFFLIHIVYNFLAIFVSRMDLFRISNYGFGGGNSSLVVSESIMSTAMDVFICVFLTAAFLNTVHDAKHLQSQPYETTSEKTSV</sequence>
<feature type="transmembrane region" description="Helical" evidence="1">
    <location>
        <begin position="12"/>
        <end position="32"/>
    </location>
</feature>
<dbReference type="RefSeq" id="XP_062875800.1">
    <property type="nucleotide sequence ID" value="XM_063019730.1"/>
</dbReference>
<keyword evidence="1" id="KW-0812">Transmembrane</keyword>
<dbReference type="PANTHER" id="PTHR42109:SF2">
    <property type="entry name" value="INTEGRAL MEMBRANE PROTEIN"/>
    <property type="match status" value="1"/>
</dbReference>
<keyword evidence="4" id="KW-1185">Reference proteome</keyword>
<gene>
    <name evidence="3" type="ORF">PUMCH_000654</name>
</gene>
<dbReference type="AlphaFoldDB" id="A0AAX4H506"/>
<dbReference type="EMBL" id="CP138894">
    <property type="protein sequence ID" value="WPK23414.1"/>
    <property type="molecule type" value="Genomic_DNA"/>
</dbReference>
<dbReference type="InterPro" id="IPR056119">
    <property type="entry name" value="DUF7702"/>
</dbReference>